<reference evidence="1 2" key="1">
    <citation type="journal article" date="2016" name="Mol. Biol. Evol.">
        <title>Genome-Wide Survey of Gut Fungi (Harpellales) Reveals the First Horizontally Transferred Ubiquitin Gene from a Mosquito Host.</title>
        <authorList>
            <person name="Wang Y."/>
            <person name="White M.M."/>
            <person name="Kvist S."/>
            <person name="Moncalvo J.M."/>
        </authorList>
    </citation>
    <scope>NUCLEOTIDE SEQUENCE [LARGE SCALE GENOMIC DNA]</scope>
    <source>
        <strain evidence="1 2">ALG-7-W6</strain>
    </source>
</reference>
<dbReference type="AlphaFoldDB" id="A0A1R0H669"/>
<dbReference type="Proteomes" id="UP000187455">
    <property type="component" value="Unassembled WGS sequence"/>
</dbReference>
<proteinExistence type="predicted"/>
<sequence>MVDNGANIKAQNNQVLINMCGTECFRIIEYLIKKGAEINSQNGQTLINACMGGFDVDIVRYLVEKCVEINAQNGQALAFSCSRLSDLSEKYCIEDSSNEYPYYCNTCLRITKYLIDNGSDVNA</sequence>
<dbReference type="OrthoDB" id="194358at2759"/>
<name>A0A1R0H669_9FUNG</name>
<comment type="caution">
    <text evidence="1">The sequence shown here is derived from an EMBL/GenBank/DDBJ whole genome shotgun (WGS) entry which is preliminary data.</text>
</comment>
<evidence type="ECO:0000313" key="1">
    <source>
        <dbReference type="EMBL" id="OLY84639.1"/>
    </source>
</evidence>
<protein>
    <submittedName>
        <fullName evidence="1">Putative ankyrin repeat protein L25</fullName>
    </submittedName>
</protein>
<dbReference type="InterPro" id="IPR002110">
    <property type="entry name" value="Ankyrin_rpt"/>
</dbReference>
<dbReference type="Pfam" id="PF12796">
    <property type="entry name" value="Ank_2"/>
    <property type="match status" value="1"/>
</dbReference>
<accession>A0A1R0H669</accession>
<keyword evidence="2" id="KW-1185">Reference proteome</keyword>
<dbReference type="SUPFAM" id="SSF48403">
    <property type="entry name" value="Ankyrin repeat"/>
    <property type="match status" value="1"/>
</dbReference>
<dbReference type="InterPro" id="IPR036770">
    <property type="entry name" value="Ankyrin_rpt-contain_sf"/>
</dbReference>
<dbReference type="STRING" id="133383.A0A1R0H669"/>
<dbReference type="EMBL" id="LSSL01000425">
    <property type="protein sequence ID" value="OLY84639.1"/>
    <property type="molecule type" value="Genomic_DNA"/>
</dbReference>
<organism evidence="1 2">
    <name type="scientific">Smittium mucronatum</name>
    <dbReference type="NCBI Taxonomy" id="133383"/>
    <lineage>
        <taxon>Eukaryota</taxon>
        <taxon>Fungi</taxon>
        <taxon>Fungi incertae sedis</taxon>
        <taxon>Zoopagomycota</taxon>
        <taxon>Kickxellomycotina</taxon>
        <taxon>Harpellomycetes</taxon>
        <taxon>Harpellales</taxon>
        <taxon>Legeriomycetaceae</taxon>
        <taxon>Smittium</taxon>
    </lineage>
</organism>
<gene>
    <name evidence="1" type="ORF">AYI68_g1191</name>
</gene>
<evidence type="ECO:0000313" key="2">
    <source>
        <dbReference type="Proteomes" id="UP000187455"/>
    </source>
</evidence>
<dbReference type="Gene3D" id="1.25.40.20">
    <property type="entry name" value="Ankyrin repeat-containing domain"/>
    <property type="match status" value="1"/>
</dbReference>